<sequence length="202" mass="22615">MEKRYMETIGLYNKWKAVKAKEKLEEEQKVKEKWQVKHNGKRKVSEPAVSTVGEGKKRKCPTKSVSVMAESGEEGVPGPSKKAKMEIIGPMENKEELQGNTRAGHVPIAKTKKAAYSFNKDMSLSIAVGSKEISEAIQKLMDTVDTLANKVDQLTSKVVFLWSYIGGFIDDFNMKDIESPEDLLLVSNVEEWNALHLELEVG</sequence>
<keyword evidence="3" id="KW-1185">Reference proteome</keyword>
<name>A0A2H3BQ80_9AGAR</name>
<proteinExistence type="predicted"/>
<protein>
    <submittedName>
        <fullName evidence="2">Uncharacterized protein</fullName>
    </submittedName>
</protein>
<dbReference type="AlphaFoldDB" id="A0A2H3BQ80"/>
<dbReference type="EMBL" id="KZ293423">
    <property type="protein sequence ID" value="PBK71800.1"/>
    <property type="molecule type" value="Genomic_DNA"/>
</dbReference>
<evidence type="ECO:0000313" key="3">
    <source>
        <dbReference type="Proteomes" id="UP000218334"/>
    </source>
</evidence>
<reference evidence="3" key="1">
    <citation type="journal article" date="2017" name="Nat. Ecol. Evol.">
        <title>Genome expansion and lineage-specific genetic innovations in the forest pathogenic fungi Armillaria.</title>
        <authorList>
            <person name="Sipos G."/>
            <person name="Prasanna A.N."/>
            <person name="Walter M.C."/>
            <person name="O'Connor E."/>
            <person name="Balint B."/>
            <person name="Krizsan K."/>
            <person name="Kiss B."/>
            <person name="Hess J."/>
            <person name="Varga T."/>
            <person name="Slot J."/>
            <person name="Riley R."/>
            <person name="Boka B."/>
            <person name="Rigling D."/>
            <person name="Barry K."/>
            <person name="Lee J."/>
            <person name="Mihaltcheva S."/>
            <person name="LaButti K."/>
            <person name="Lipzen A."/>
            <person name="Waldron R."/>
            <person name="Moloney N.M."/>
            <person name="Sperisen C."/>
            <person name="Kredics L."/>
            <person name="Vagvoelgyi C."/>
            <person name="Patrignani A."/>
            <person name="Fitzpatrick D."/>
            <person name="Nagy I."/>
            <person name="Doyle S."/>
            <person name="Anderson J.B."/>
            <person name="Grigoriev I.V."/>
            <person name="Gueldener U."/>
            <person name="Muensterkoetter M."/>
            <person name="Nagy L.G."/>
        </authorList>
    </citation>
    <scope>NUCLEOTIDE SEQUENCE [LARGE SCALE GENOMIC DNA]</scope>
    <source>
        <strain evidence="3">28-4</strain>
    </source>
</reference>
<evidence type="ECO:0000313" key="2">
    <source>
        <dbReference type="EMBL" id="PBK71800.1"/>
    </source>
</evidence>
<organism evidence="2 3">
    <name type="scientific">Armillaria solidipes</name>
    <dbReference type="NCBI Taxonomy" id="1076256"/>
    <lineage>
        <taxon>Eukaryota</taxon>
        <taxon>Fungi</taxon>
        <taxon>Dikarya</taxon>
        <taxon>Basidiomycota</taxon>
        <taxon>Agaricomycotina</taxon>
        <taxon>Agaricomycetes</taxon>
        <taxon>Agaricomycetidae</taxon>
        <taxon>Agaricales</taxon>
        <taxon>Marasmiineae</taxon>
        <taxon>Physalacriaceae</taxon>
        <taxon>Armillaria</taxon>
    </lineage>
</organism>
<accession>A0A2H3BQ80</accession>
<dbReference type="Proteomes" id="UP000218334">
    <property type="component" value="Unassembled WGS sequence"/>
</dbReference>
<feature type="region of interest" description="Disordered" evidence="1">
    <location>
        <begin position="36"/>
        <end position="61"/>
    </location>
</feature>
<evidence type="ECO:0000256" key="1">
    <source>
        <dbReference type="SAM" id="MobiDB-lite"/>
    </source>
</evidence>
<gene>
    <name evidence="2" type="ORF">ARMSODRAFT_973371</name>
</gene>